<feature type="compositionally biased region" description="Polar residues" evidence="1">
    <location>
        <begin position="70"/>
        <end position="111"/>
    </location>
</feature>
<evidence type="ECO:0000313" key="4">
    <source>
        <dbReference type="Proteomes" id="UP000789524"/>
    </source>
</evidence>
<evidence type="ECO:0000313" key="3">
    <source>
        <dbReference type="EMBL" id="CAG9564464.1"/>
    </source>
</evidence>
<evidence type="ECO:0000256" key="2">
    <source>
        <dbReference type="SAM" id="SignalP"/>
    </source>
</evidence>
<name>A0A8J2VRU5_9NEOP</name>
<dbReference type="Proteomes" id="UP000789524">
    <property type="component" value="Unassembled WGS sequence"/>
</dbReference>
<reference evidence="3" key="1">
    <citation type="submission" date="2021-09" db="EMBL/GenBank/DDBJ databases">
        <authorList>
            <person name="Martin H S."/>
        </authorList>
    </citation>
    <scope>NUCLEOTIDE SEQUENCE</scope>
</reference>
<protein>
    <submittedName>
        <fullName evidence="3">(African queen) hypothetical protein</fullName>
    </submittedName>
</protein>
<feature type="chain" id="PRO_5035317610" evidence="2">
    <location>
        <begin position="27"/>
        <end position="111"/>
    </location>
</feature>
<feature type="signal peptide" evidence="2">
    <location>
        <begin position="1"/>
        <end position="26"/>
    </location>
</feature>
<keyword evidence="2" id="KW-0732">Signal</keyword>
<dbReference type="EMBL" id="CAKASE010000051">
    <property type="protein sequence ID" value="CAG9564464.1"/>
    <property type="molecule type" value="Genomic_DNA"/>
</dbReference>
<keyword evidence="4" id="KW-1185">Reference proteome</keyword>
<feature type="region of interest" description="Disordered" evidence="1">
    <location>
        <begin position="53"/>
        <end position="111"/>
    </location>
</feature>
<gene>
    <name evidence="3" type="ORF">DCHRY22_LOCUS5458</name>
</gene>
<sequence length="111" mass="11637">MFATSRLLRIASALVTSSSWVSLVKCTGGCGCAHLGRGRGGVTCWVSSSSEASQLGHSAPQRPTGGEAGSSHTLDRNTSLKRNSETPFESVSQFPDTSSNTVSRSEINEMT</sequence>
<organism evidence="3 4">
    <name type="scientific">Danaus chrysippus</name>
    <name type="common">African queen</name>
    <dbReference type="NCBI Taxonomy" id="151541"/>
    <lineage>
        <taxon>Eukaryota</taxon>
        <taxon>Metazoa</taxon>
        <taxon>Ecdysozoa</taxon>
        <taxon>Arthropoda</taxon>
        <taxon>Hexapoda</taxon>
        <taxon>Insecta</taxon>
        <taxon>Pterygota</taxon>
        <taxon>Neoptera</taxon>
        <taxon>Endopterygota</taxon>
        <taxon>Lepidoptera</taxon>
        <taxon>Glossata</taxon>
        <taxon>Ditrysia</taxon>
        <taxon>Papilionoidea</taxon>
        <taxon>Nymphalidae</taxon>
        <taxon>Danainae</taxon>
        <taxon>Danaini</taxon>
        <taxon>Danaina</taxon>
        <taxon>Danaus</taxon>
        <taxon>Anosia</taxon>
    </lineage>
</organism>
<accession>A0A8J2VRU5</accession>
<comment type="caution">
    <text evidence="3">The sequence shown here is derived from an EMBL/GenBank/DDBJ whole genome shotgun (WGS) entry which is preliminary data.</text>
</comment>
<dbReference type="AlphaFoldDB" id="A0A8J2VRU5"/>
<proteinExistence type="predicted"/>
<evidence type="ECO:0000256" key="1">
    <source>
        <dbReference type="SAM" id="MobiDB-lite"/>
    </source>
</evidence>